<keyword evidence="3" id="KW-0813">Transport</keyword>
<dbReference type="eggNOG" id="KOG1585">
    <property type="taxonomic scope" value="Eukaryota"/>
</dbReference>
<dbReference type="InParanoid" id="M4B3L2"/>
<protein>
    <recommendedName>
        <fullName evidence="7">Gamma-soluble NSF attachment protein</fullName>
    </recommendedName>
    <alternativeName>
        <fullName evidence="8">N-ethylmaleimide-sensitive factor attachment protein gamma</fullName>
    </alternativeName>
</protein>
<reference evidence="10" key="1">
    <citation type="journal article" date="2010" name="Science">
        <title>Signatures of adaptation to obligate biotrophy in the Hyaloperonospora arabidopsidis genome.</title>
        <authorList>
            <person name="Baxter L."/>
            <person name="Tripathy S."/>
            <person name="Ishaque N."/>
            <person name="Boot N."/>
            <person name="Cabral A."/>
            <person name="Kemen E."/>
            <person name="Thines M."/>
            <person name="Ah-Fong A."/>
            <person name="Anderson R."/>
            <person name="Badejoko W."/>
            <person name="Bittner-Eddy P."/>
            <person name="Boore J.L."/>
            <person name="Chibucos M.C."/>
            <person name="Coates M."/>
            <person name="Dehal P."/>
            <person name="Delehaunty K."/>
            <person name="Dong S."/>
            <person name="Downton P."/>
            <person name="Dumas B."/>
            <person name="Fabro G."/>
            <person name="Fronick C."/>
            <person name="Fuerstenberg S.I."/>
            <person name="Fulton L."/>
            <person name="Gaulin E."/>
            <person name="Govers F."/>
            <person name="Hughes L."/>
            <person name="Humphray S."/>
            <person name="Jiang R.H."/>
            <person name="Judelson H."/>
            <person name="Kamoun S."/>
            <person name="Kyung K."/>
            <person name="Meijer H."/>
            <person name="Minx P."/>
            <person name="Morris P."/>
            <person name="Nelson J."/>
            <person name="Phuntumart V."/>
            <person name="Qutob D."/>
            <person name="Rehmany A."/>
            <person name="Rougon-Cardoso A."/>
            <person name="Ryden P."/>
            <person name="Torto-Alalibo T."/>
            <person name="Studholme D."/>
            <person name="Wang Y."/>
            <person name="Win J."/>
            <person name="Wood J."/>
            <person name="Clifton S.W."/>
            <person name="Rogers J."/>
            <person name="Van den Ackerveken G."/>
            <person name="Jones J.D."/>
            <person name="McDowell J.M."/>
            <person name="Beynon J."/>
            <person name="Tyler B.M."/>
        </authorList>
    </citation>
    <scope>NUCLEOTIDE SEQUENCE [LARGE SCALE GENOMIC DNA]</scope>
    <source>
        <strain evidence="10">Emoy2</strain>
    </source>
</reference>
<evidence type="ECO:0000256" key="1">
    <source>
        <dbReference type="ARBA" id="ARBA00004170"/>
    </source>
</evidence>
<dbReference type="InterPro" id="IPR011990">
    <property type="entry name" value="TPR-like_helical_dom_sf"/>
</dbReference>
<dbReference type="GO" id="GO:0006886">
    <property type="term" value="P:intracellular protein transport"/>
    <property type="evidence" value="ECO:0007669"/>
    <property type="project" value="InterPro"/>
</dbReference>
<dbReference type="HOGENOM" id="CLU_1589574_0_0_1"/>
<dbReference type="Proteomes" id="UP000011713">
    <property type="component" value="Unassembled WGS sequence"/>
</dbReference>
<keyword evidence="4" id="KW-0931">ER-Golgi transport</keyword>
<dbReference type="PANTHER" id="PTHR13768">
    <property type="entry name" value="SOLUBLE NSF ATTACHMENT PROTEIN SNAP"/>
    <property type="match status" value="1"/>
</dbReference>
<dbReference type="InterPro" id="IPR000744">
    <property type="entry name" value="NSF_attach"/>
</dbReference>
<dbReference type="GO" id="GO:0005774">
    <property type="term" value="C:vacuolar membrane"/>
    <property type="evidence" value="ECO:0007669"/>
    <property type="project" value="TreeGrafter"/>
</dbReference>
<evidence type="ECO:0000256" key="8">
    <source>
        <dbReference type="ARBA" id="ARBA00042485"/>
    </source>
</evidence>
<dbReference type="GO" id="GO:0031201">
    <property type="term" value="C:SNARE complex"/>
    <property type="evidence" value="ECO:0007669"/>
    <property type="project" value="TreeGrafter"/>
</dbReference>
<dbReference type="GO" id="GO:0005483">
    <property type="term" value="F:soluble NSF attachment protein activity"/>
    <property type="evidence" value="ECO:0007669"/>
    <property type="project" value="TreeGrafter"/>
</dbReference>
<accession>M4B3L2</accession>
<comment type="similarity">
    <text evidence="2">Belongs to the SNAP family.</text>
</comment>
<dbReference type="SUPFAM" id="SSF48452">
    <property type="entry name" value="TPR-like"/>
    <property type="match status" value="1"/>
</dbReference>
<dbReference type="GO" id="GO:0019905">
    <property type="term" value="F:syntaxin binding"/>
    <property type="evidence" value="ECO:0007669"/>
    <property type="project" value="TreeGrafter"/>
</dbReference>
<dbReference type="GO" id="GO:0016192">
    <property type="term" value="P:vesicle-mediated transport"/>
    <property type="evidence" value="ECO:0007669"/>
    <property type="project" value="UniProtKB-KW"/>
</dbReference>
<dbReference type="STRING" id="559515.M4B3L2"/>
<dbReference type="PANTHER" id="PTHR13768:SF2">
    <property type="entry name" value="GAMMA-SOLUBLE NSF ATTACHMENT PROTEIN"/>
    <property type="match status" value="1"/>
</dbReference>
<evidence type="ECO:0000256" key="4">
    <source>
        <dbReference type="ARBA" id="ARBA00022892"/>
    </source>
</evidence>
<keyword evidence="10" id="KW-1185">Reference proteome</keyword>
<reference evidence="9" key="2">
    <citation type="submission" date="2015-06" db="UniProtKB">
        <authorList>
            <consortium name="EnsemblProtists"/>
        </authorList>
    </citation>
    <scope>IDENTIFICATION</scope>
    <source>
        <strain evidence="9">Emoy2</strain>
    </source>
</reference>
<keyword evidence="5" id="KW-0653">Protein transport</keyword>
<evidence type="ECO:0000256" key="6">
    <source>
        <dbReference type="ARBA" id="ARBA00023136"/>
    </source>
</evidence>
<proteinExistence type="inferred from homology"/>
<dbReference type="EnsemblProtists" id="HpaT800861">
    <property type="protein sequence ID" value="HpaP800861"/>
    <property type="gene ID" value="HpaG800861"/>
</dbReference>
<evidence type="ECO:0000256" key="3">
    <source>
        <dbReference type="ARBA" id="ARBA00022448"/>
    </source>
</evidence>
<name>M4B3L2_HYAAE</name>
<evidence type="ECO:0000256" key="5">
    <source>
        <dbReference type="ARBA" id="ARBA00022927"/>
    </source>
</evidence>
<dbReference type="VEuPathDB" id="FungiDB:HpaG800861"/>
<evidence type="ECO:0000256" key="2">
    <source>
        <dbReference type="ARBA" id="ARBA00010050"/>
    </source>
</evidence>
<evidence type="ECO:0000313" key="10">
    <source>
        <dbReference type="Proteomes" id="UP000011713"/>
    </source>
</evidence>
<keyword evidence="6" id="KW-0472">Membrane</keyword>
<organism evidence="9 10">
    <name type="scientific">Hyaloperonospora arabidopsidis (strain Emoy2)</name>
    <name type="common">Downy mildew agent</name>
    <name type="synonym">Peronospora arabidopsidis</name>
    <dbReference type="NCBI Taxonomy" id="559515"/>
    <lineage>
        <taxon>Eukaryota</taxon>
        <taxon>Sar</taxon>
        <taxon>Stramenopiles</taxon>
        <taxon>Oomycota</taxon>
        <taxon>Peronosporomycetes</taxon>
        <taxon>Peronosporales</taxon>
        <taxon>Peronosporaceae</taxon>
        <taxon>Hyaloperonospora</taxon>
    </lineage>
</organism>
<dbReference type="Pfam" id="PF14938">
    <property type="entry name" value="SNAP"/>
    <property type="match status" value="1"/>
</dbReference>
<evidence type="ECO:0000256" key="7">
    <source>
        <dbReference type="ARBA" id="ARBA00040047"/>
    </source>
</evidence>
<dbReference type="Gene3D" id="1.25.40.10">
    <property type="entry name" value="Tetratricopeptide repeat domain"/>
    <property type="match status" value="1"/>
</dbReference>
<dbReference type="AlphaFoldDB" id="M4B3L2"/>
<sequence length="168" mass="18924">MSQLQQQKCVEAAAQLKQAEQALTRRSFFRGSPDYLSAAPLLDKAGELFRLGNDWEASKDAFRRCADAQQHNRLPFRAAQAWENVAKTVLQQVQAEESSRTMSSQKSRVVEAHQAFEKASGIYVDMDEFGDVLLIDTHACDLLEATVKPSIVVETSRKLQSFLVKYEK</sequence>
<dbReference type="EMBL" id="JH598179">
    <property type="status" value="NOT_ANNOTATED_CDS"/>
    <property type="molecule type" value="Genomic_DNA"/>
</dbReference>
<comment type="subcellular location">
    <subcellularLocation>
        <location evidence="1">Membrane</location>
        <topology evidence="1">Peripheral membrane protein</topology>
    </subcellularLocation>
</comment>
<evidence type="ECO:0000313" key="9">
    <source>
        <dbReference type="EnsemblProtists" id="HpaP800861"/>
    </source>
</evidence>